<dbReference type="OrthoDB" id="199743at2"/>
<keyword evidence="5" id="KW-0804">Transcription</keyword>
<dbReference type="Gene3D" id="1.10.10.10">
    <property type="entry name" value="Winged helix-like DNA-binding domain superfamily/Winged helix DNA-binding domain"/>
    <property type="match status" value="1"/>
</dbReference>
<dbReference type="InterPro" id="IPR000524">
    <property type="entry name" value="Tscrpt_reg_HTH_GntR"/>
</dbReference>
<evidence type="ECO:0000256" key="4">
    <source>
        <dbReference type="ARBA" id="ARBA00023125"/>
    </source>
</evidence>
<protein>
    <submittedName>
        <fullName evidence="7">GntR family transcriptional regulator</fullName>
    </submittedName>
</protein>
<evidence type="ECO:0000256" key="1">
    <source>
        <dbReference type="ARBA" id="ARBA00005384"/>
    </source>
</evidence>
<name>A0A0A0B3Q2_9CELL</name>
<dbReference type="RefSeq" id="WP_034632296.1">
    <property type="nucleotide sequence ID" value="NZ_AXNT01000106.1"/>
</dbReference>
<keyword evidence="4" id="KW-0238">DNA-binding</keyword>
<dbReference type="PANTHER" id="PTHR46577:SF1">
    <property type="entry name" value="HTH-TYPE TRANSCRIPTIONAL REGULATORY PROTEIN GABR"/>
    <property type="match status" value="1"/>
</dbReference>
<evidence type="ECO:0000256" key="3">
    <source>
        <dbReference type="ARBA" id="ARBA00023015"/>
    </source>
</evidence>
<evidence type="ECO:0000259" key="6">
    <source>
        <dbReference type="PROSITE" id="PS50949"/>
    </source>
</evidence>
<dbReference type="Pfam" id="PF00392">
    <property type="entry name" value="GntR"/>
    <property type="match status" value="1"/>
</dbReference>
<evidence type="ECO:0000256" key="5">
    <source>
        <dbReference type="ARBA" id="ARBA00023163"/>
    </source>
</evidence>
<dbReference type="SMART" id="SM00345">
    <property type="entry name" value="HTH_GNTR"/>
    <property type="match status" value="1"/>
</dbReference>
<dbReference type="AlphaFoldDB" id="A0A0A0B3Q2"/>
<keyword evidence="3" id="KW-0805">Transcription regulation</keyword>
<dbReference type="Gene3D" id="3.40.640.10">
    <property type="entry name" value="Type I PLP-dependent aspartate aminotransferase-like (Major domain)"/>
    <property type="match status" value="1"/>
</dbReference>
<dbReference type="PROSITE" id="PS50949">
    <property type="entry name" value="HTH_GNTR"/>
    <property type="match status" value="1"/>
</dbReference>
<dbReference type="InterPro" id="IPR036390">
    <property type="entry name" value="WH_DNA-bd_sf"/>
</dbReference>
<reference evidence="7 8" key="1">
    <citation type="submission" date="2013-10" db="EMBL/GenBank/DDBJ databases">
        <authorList>
            <person name="Wang G."/>
            <person name="Zhuang W."/>
        </authorList>
    </citation>
    <scope>NUCLEOTIDE SEQUENCE [LARGE SCALE GENOMIC DNA]</scope>
    <source>
        <strain evidence="7 8">DSM 20118</strain>
    </source>
</reference>
<dbReference type="GO" id="GO:0003700">
    <property type="term" value="F:DNA-binding transcription factor activity"/>
    <property type="evidence" value="ECO:0007669"/>
    <property type="project" value="InterPro"/>
</dbReference>
<dbReference type="InterPro" id="IPR051446">
    <property type="entry name" value="HTH_trans_reg/aminotransferase"/>
</dbReference>
<dbReference type="SUPFAM" id="SSF46785">
    <property type="entry name" value="Winged helix' DNA-binding domain"/>
    <property type="match status" value="1"/>
</dbReference>
<sequence>MTVADDLPSDRRLSASGLARLLGSWQRPGPAYAALADGVRSAMHAGSLPLSTRLPSERELAEALGVSRTTTTAAYRTLRDEGFLVSRQGSGTVTTLPASGAQGVHAPVVVRPAQPDVADLSIAAPPAPSALHPAYVTALDALPRYLAGRGYEPLGLQVLREAIAARYTERGTPTTPDQVLVTSGAQHALNLLVHAHVGPGDRVVVEHPTYPHAIDTVRAAGGRPVPVPLSSGPSGGVDVDLLESTLRQVSPRLVYLIPDHHNPTGTTLDPAARERVRALARRHRTVVVGDEALTDLTLDGPEPAPFAGAGAGSGFVVSVGSASKTYWGGLRVGWIRAHPDLVSRLAVLRGHVDIASAVLEQLVTAELLARREEILPGRRTALRERRDRLVALLADQIPSWQVPVPAGGLSLWPDLGAPVASALTALAVRHGVRVLPGPAFAVDGGFERHLRLTFSEPLDVLENGVRGLAAAWAALGTPQDARRSAPVQAMV</sequence>
<dbReference type="CDD" id="cd00609">
    <property type="entry name" value="AAT_like"/>
    <property type="match status" value="1"/>
</dbReference>
<dbReference type="InterPro" id="IPR036388">
    <property type="entry name" value="WH-like_DNA-bd_sf"/>
</dbReference>
<comment type="caution">
    <text evidence="7">The sequence shown here is derived from an EMBL/GenBank/DDBJ whole genome shotgun (WGS) entry which is preliminary data.</text>
</comment>
<dbReference type="InterPro" id="IPR004839">
    <property type="entry name" value="Aminotransferase_I/II_large"/>
</dbReference>
<organism evidence="7 8">
    <name type="scientific">Cellulomonas cellasea DSM 20118</name>
    <dbReference type="NCBI Taxonomy" id="1408250"/>
    <lineage>
        <taxon>Bacteria</taxon>
        <taxon>Bacillati</taxon>
        <taxon>Actinomycetota</taxon>
        <taxon>Actinomycetes</taxon>
        <taxon>Micrococcales</taxon>
        <taxon>Cellulomonadaceae</taxon>
        <taxon>Cellulomonas</taxon>
    </lineage>
</organism>
<proteinExistence type="inferred from homology"/>
<keyword evidence="2" id="KW-0663">Pyridoxal phosphate</keyword>
<dbReference type="InterPro" id="IPR015424">
    <property type="entry name" value="PyrdxlP-dep_Trfase"/>
</dbReference>
<evidence type="ECO:0000313" key="7">
    <source>
        <dbReference type="EMBL" id="KGM01445.1"/>
    </source>
</evidence>
<keyword evidence="8" id="KW-1185">Reference proteome</keyword>
<dbReference type="Proteomes" id="UP000029833">
    <property type="component" value="Unassembled WGS sequence"/>
</dbReference>
<dbReference type="GO" id="GO:0003677">
    <property type="term" value="F:DNA binding"/>
    <property type="evidence" value="ECO:0007669"/>
    <property type="project" value="UniProtKB-KW"/>
</dbReference>
<evidence type="ECO:0000256" key="2">
    <source>
        <dbReference type="ARBA" id="ARBA00022898"/>
    </source>
</evidence>
<dbReference type="GO" id="GO:0030170">
    <property type="term" value="F:pyridoxal phosphate binding"/>
    <property type="evidence" value="ECO:0007669"/>
    <property type="project" value="InterPro"/>
</dbReference>
<gene>
    <name evidence="7" type="ORF">Q760_01205</name>
</gene>
<evidence type="ECO:0000313" key="8">
    <source>
        <dbReference type="Proteomes" id="UP000029833"/>
    </source>
</evidence>
<comment type="similarity">
    <text evidence="1">In the C-terminal section; belongs to the class-I pyridoxal-phosphate-dependent aminotransferase family.</text>
</comment>
<dbReference type="PANTHER" id="PTHR46577">
    <property type="entry name" value="HTH-TYPE TRANSCRIPTIONAL REGULATORY PROTEIN GABR"/>
    <property type="match status" value="1"/>
</dbReference>
<dbReference type="EMBL" id="AXNT01000106">
    <property type="protein sequence ID" value="KGM01445.1"/>
    <property type="molecule type" value="Genomic_DNA"/>
</dbReference>
<dbReference type="InterPro" id="IPR015421">
    <property type="entry name" value="PyrdxlP-dep_Trfase_major"/>
</dbReference>
<feature type="domain" description="HTH gntR-type" evidence="6">
    <location>
        <begin position="29"/>
        <end position="97"/>
    </location>
</feature>
<dbReference type="STRING" id="1408250.Q760_01205"/>
<dbReference type="SUPFAM" id="SSF53383">
    <property type="entry name" value="PLP-dependent transferases"/>
    <property type="match status" value="1"/>
</dbReference>
<dbReference type="PRINTS" id="PR00035">
    <property type="entry name" value="HTHGNTR"/>
</dbReference>
<dbReference type="Pfam" id="PF00155">
    <property type="entry name" value="Aminotran_1_2"/>
    <property type="match status" value="1"/>
</dbReference>
<accession>A0A0A0B3Q2</accession>